<dbReference type="InterPro" id="IPR018712">
    <property type="entry name" value="Tle1-like_cat"/>
</dbReference>
<dbReference type="InterPro" id="IPR029058">
    <property type="entry name" value="AB_hydrolase_fold"/>
</dbReference>
<evidence type="ECO:0000313" key="3">
    <source>
        <dbReference type="EMBL" id="KAF1998505.1"/>
    </source>
</evidence>
<evidence type="ECO:0000313" key="4">
    <source>
        <dbReference type="Proteomes" id="UP000799779"/>
    </source>
</evidence>
<dbReference type="Pfam" id="PF09994">
    <property type="entry name" value="T6SS_Tle1-like_cat"/>
    <property type="match status" value="1"/>
</dbReference>
<organism evidence="3 4">
    <name type="scientific">Amniculicola lignicola CBS 123094</name>
    <dbReference type="NCBI Taxonomy" id="1392246"/>
    <lineage>
        <taxon>Eukaryota</taxon>
        <taxon>Fungi</taxon>
        <taxon>Dikarya</taxon>
        <taxon>Ascomycota</taxon>
        <taxon>Pezizomycotina</taxon>
        <taxon>Dothideomycetes</taxon>
        <taxon>Pleosporomycetidae</taxon>
        <taxon>Pleosporales</taxon>
        <taxon>Amniculicolaceae</taxon>
        <taxon>Amniculicola</taxon>
    </lineage>
</organism>
<reference evidence="3" key="1">
    <citation type="journal article" date="2020" name="Stud. Mycol.">
        <title>101 Dothideomycetes genomes: a test case for predicting lifestyles and emergence of pathogens.</title>
        <authorList>
            <person name="Haridas S."/>
            <person name="Albert R."/>
            <person name="Binder M."/>
            <person name="Bloem J."/>
            <person name="Labutti K."/>
            <person name="Salamov A."/>
            <person name="Andreopoulos B."/>
            <person name="Baker S."/>
            <person name="Barry K."/>
            <person name="Bills G."/>
            <person name="Bluhm B."/>
            <person name="Cannon C."/>
            <person name="Castanera R."/>
            <person name="Culley D."/>
            <person name="Daum C."/>
            <person name="Ezra D."/>
            <person name="Gonzalez J."/>
            <person name="Henrissat B."/>
            <person name="Kuo A."/>
            <person name="Liang C."/>
            <person name="Lipzen A."/>
            <person name="Lutzoni F."/>
            <person name="Magnuson J."/>
            <person name="Mondo S."/>
            <person name="Nolan M."/>
            <person name="Ohm R."/>
            <person name="Pangilinan J."/>
            <person name="Park H.-J."/>
            <person name="Ramirez L."/>
            <person name="Alfaro M."/>
            <person name="Sun H."/>
            <person name="Tritt A."/>
            <person name="Yoshinaga Y."/>
            <person name="Zwiers L.-H."/>
            <person name="Turgeon B."/>
            <person name="Goodwin S."/>
            <person name="Spatafora J."/>
            <person name="Crous P."/>
            <person name="Grigoriev I."/>
        </authorList>
    </citation>
    <scope>NUCLEOTIDE SEQUENCE</scope>
    <source>
        <strain evidence="3">CBS 123094</strain>
    </source>
</reference>
<sequence length="521" mass="58586">MAFPPPPRRLLIFCDGTWCGRETGTRSNIQILAEEVGTIKYLSNDSPTVVHPIITSIPNTVAGYQEGIGLNKTFLEYLWDGATASTIGEECVDVYKWIVQHFSNEHDEIFMFGFSRGAYTVRSVAGMINNCGIIKPHGLATPDIETLCREVYRTYRSPLAIDHPKSTHCKNFRARSNNVWQNPRPIRAMFLGDTVGSMGIPRLNSGIGFDWPEFYDQKVSTVVQEVFHAVSLHDRLWVFQPCLVLPPDEDEAVKNTPEYNETGYVHDQRPKVTIHQPWFPGCHYDIGRQEFRFIRQAPLSHLEKSLGALPDKISRTIYPNEVLADLVLRWILEGVESIDEQRPVIPTAPARIADINYNLAFPTSRNPPGPTGSGDVYGDILSYGPAGGILSPLAKFGGRAVEVLNKSFPKLGDNVQDLLGIKTIVRILTATRDRRIPAVVGDDVYPYKSVERVRVASAHHGRGHSRRDSRDERDEREQRVEEIVIGEQARVAEKHGDGRKRYPSQTAETYELWGRVFGAVE</sequence>
<dbReference type="AlphaFoldDB" id="A0A6A5WH44"/>
<accession>A0A6A5WH44</accession>
<protein>
    <recommendedName>
        <fullName evidence="2">T6SS Phospholipase effector Tle1-like catalytic domain-containing protein</fullName>
    </recommendedName>
</protein>
<name>A0A6A5WH44_9PLEO</name>
<dbReference type="EMBL" id="ML977603">
    <property type="protein sequence ID" value="KAF1998505.1"/>
    <property type="molecule type" value="Genomic_DNA"/>
</dbReference>
<dbReference type="PANTHER" id="PTHR33840:SF16">
    <property type="entry name" value="DUF2235 DOMAIN-CONTAINING PROTEIN"/>
    <property type="match status" value="1"/>
</dbReference>
<evidence type="ECO:0000256" key="1">
    <source>
        <dbReference type="SAM" id="MobiDB-lite"/>
    </source>
</evidence>
<dbReference type="OrthoDB" id="59699at2759"/>
<evidence type="ECO:0000259" key="2">
    <source>
        <dbReference type="Pfam" id="PF09994"/>
    </source>
</evidence>
<dbReference type="Proteomes" id="UP000799779">
    <property type="component" value="Unassembled WGS sequence"/>
</dbReference>
<feature type="compositionally biased region" description="Basic and acidic residues" evidence="1">
    <location>
        <begin position="466"/>
        <end position="478"/>
    </location>
</feature>
<dbReference type="PANTHER" id="PTHR33840">
    <property type="match status" value="1"/>
</dbReference>
<dbReference type="SUPFAM" id="SSF53474">
    <property type="entry name" value="alpha/beta-Hydrolases"/>
    <property type="match status" value="1"/>
</dbReference>
<keyword evidence="4" id="KW-1185">Reference proteome</keyword>
<feature type="domain" description="T6SS Phospholipase effector Tle1-like catalytic" evidence="2">
    <location>
        <begin position="8"/>
        <end position="331"/>
    </location>
</feature>
<proteinExistence type="predicted"/>
<gene>
    <name evidence="3" type="ORF">P154DRAFT_248075</name>
</gene>
<feature type="region of interest" description="Disordered" evidence="1">
    <location>
        <begin position="456"/>
        <end position="478"/>
    </location>
</feature>